<feature type="domain" description="Histidine kinase" evidence="8">
    <location>
        <begin position="660"/>
        <end position="885"/>
    </location>
</feature>
<dbReference type="PANTHER" id="PTHR43065">
    <property type="entry name" value="SENSOR HISTIDINE KINASE"/>
    <property type="match status" value="1"/>
</dbReference>
<dbReference type="Gene3D" id="3.40.50.2300">
    <property type="match status" value="1"/>
</dbReference>
<accession>A0A679ITF8</accession>
<dbReference type="Pfam" id="PF00512">
    <property type="entry name" value="HisKA"/>
    <property type="match status" value="1"/>
</dbReference>
<dbReference type="Gene3D" id="3.30.450.40">
    <property type="match status" value="1"/>
</dbReference>
<dbReference type="PROSITE" id="PS50110">
    <property type="entry name" value="RESPONSE_REGULATORY"/>
    <property type="match status" value="1"/>
</dbReference>
<dbReference type="SMART" id="SM00388">
    <property type="entry name" value="HisKA"/>
    <property type="match status" value="1"/>
</dbReference>
<dbReference type="SMART" id="SM00091">
    <property type="entry name" value="PAS"/>
    <property type="match status" value="2"/>
</dbReference>
<dbReference type="Pfam" id="PF13185">
    <property type="entry name" value="GAF_2"/>
    <property type="match status" value="1"/>
</dbReference>
<dbReference type="InterPro" id="IPR013656">
    <property type="entry name" value="PAS_4"/>
</dbReference>
<feature type="modified residue" description="4-aspartylphosphate" evidence="6">
    <location>
        <position position="958"/>
    </location>
</feature>
<dbReference type="SUPFAM" id="SSF55781">
    <property type="entry name" value="GAF domain-like"/>
    <property type="match status" value="1"/>
</dbReference>
<dbReference type="PROSITE" id="PS50112">
    <property type="entry name" value="PAS"/>
    <property type="match status" value="1"/>
</dbReference>
<feature type="domain" description="PAC" evidence="11">
    <location>
        <begin position="447"/>
        <end position="502"/>
    </location>
</feature>
<proteinExistence type="predicted"/>
<dbReference type="EMBL" id="LR743504">
    <property type="protein sequence ID" value="CAA2099184.1"/>
    <property type="molecule type" value="Genomic_DNA"/>
</dbReference>
<dbReference type="CDD" id="cd18161">
    <property type="entry name" value="REC_hyHK_blue-like"/>
    <property type="match status" value="1"/>
</dbReference>
<evidence type="ECO:0000256" key="7">
    <source>
        <dbReference type="SAM" id="Coils"/>
    </source>
</evidence>
<evidence type="ECO:0000313" key="12">
    <source>
        <dbReference type="EMBL" id="CAA2099184.1"/>
    </source>
</evidence>
<feature type="domain" description="Response regulatory" evidence="9">
    <location>
        <begin position="908"/>
        <end position="1023"/>
    </location>
</feature>
<dbReference type="AlphaFoldDB" id="A0A679ITF8"/>
<dbReference type="Gene3D" id="3.30.450.20">
    <property type="entry name" value="PAS domain"/>
    <property type="match status" value="3"/>
</dbReference>
<dbReference type="SUPFAM" id="SSF55874">
    <property type="entry name" value="ATPase domain of HSP90 chaperone/DNA topoisomerase II/histidine kinase"/>
    <property type="match status" value="1"/>
</dbReference>
<dbReference type="PROSITE" id="PS50113">
    <property type="entry name" value="PAC"/>
    <property type="match status" value="1"/>
</dbReference>
<dbReference type="GO" id="GO:0000155">
    <property type="term" value="F:phosphorelay sensor kinase activity"/>
    <property type="evidence" value="ECO:0007669"/>
    <property type="project" value="InterPro"/>
</dbReference>
<dbReference type="InterPro" id="IPR001789">
    <property type="entry name" value="Sig_transdc_resp-reg_receiver"/>
</dbReference>
<comment type="catalytic activity">
    <reaction evidence="1">
        <text>ATP + protein L-histidine = ADP + protein N-phospho-L-histidine.</text>
        <dbReference type="EC" id="2.7.13.3"/>
    </reaction>
</comment>
<dbReference type="PROSITE" id="PS50109">
    <property type="entry name" value="HIS_KIN"/>
    <property type="match status" value="1"/>
</dbReference>
<dbReference type="Pfam" id="PF08448">
    <property type="entry name" value="PAS_4"/>
    <property type="match status" value="1"/>
</dbReference>
<dbReference type="InterPro" id="IPR005467">
    <property type="entry name" value="His_kinase_dom"/>
</dbReference>
<evidence type="ECO:0000259" key="9">
    <source>
        <dbReference type="PROSITE" id="PS50110"/>
    </source>
</evidence>
<dbReference type="InterPro" id="IPR013655">
    <property type="entry name" value="PAS_fold_3"/>
</dbReference>
<dbReference type="InterPro" id="IPR000700">
    <property type="entry name" value="PAS-assoc_C"/>
</dbReference>
<evidence type="ECO:0000256" key="5">
    <source>
        <dbReference type="ARBA" id="ARBA00022777"/>
    </source>
</evidence>
<dbReference type="SUPFAM" id="SSF52172">
    <property type="entry name" value="CheY-like"/>
    <property type="match status" value="1"/>
</dbReference>
<dbReference type="InterPro" id="IPR004358">
    <property type="entry name" value="Sig_transdc_His_kin-like_C"/>
</dbReference>
<reference evidence="12" key="1">
    <citation type="submission" date="2019-12" db="EMBL/GenBank/DDBJ databases">
        <authorList>
            <person name="Cremers G."/>
        </authorList>
    </citation>
    <scope>NUCLEOTIDE SEQUENCE</scope>
    <source>
        <strain evidence="12">Mbul1</strain>
    </source>
</reference>
<organism evidence="12">
    <name type="scientific">Methylobacterium bullatum</name>
    <dbReference type="NCBI Taxonomy" id="570505"/>
    <lineage>
        <taxon>Bacteria</taxon>
        <taxon>Pseudomonadati</taxon>
        <taxon>Pseudomonadota</taxon>
        <taxon>Alphaproteobacteria</taxon>
        <taxon>Hyphomicrobiales</taxon>
        <taxon>Methylobacteriaceae</taxon>
        <taxon>Methylobacterium</taxon>
    </lineage>
</organism>
<dbReference type="NCBIfam" id="TIGR00229">
    <property type="entry name" value="sensory_box"/>
    <property type="match status" value="1"/>
</dbReference>
<dbReference type="InterPro" id="IPR003018">
    <property type="entry name" value="GAF"/>
</dbReference>
<feature type="coiled-coil region" evidence="7">
    <location>
        <begin position="493"/>
        <end position="524"/>
    </location>
</feature>
<dbReference type="CDD" id="cd00082">
    <property type="entry name" value="HisKA"/>
    <property type="match status" value="1"/>
</dbReference>
<gene>
    <name evidence="12" type="ORF">MBUL_00019</name>
</gene>
<keyword evidence="7" id="KW-0175">Coiled coil</keyword>
<dbReference type="Pfam" id="PF02518">
    <property type="entry name" value="HATPase_c"/>
    <property type="match status" value="1"/>
</dbReference>
<sequence length="1025" mass="111996">MPESRTLPKPIAGHSDIFVGASEMAALMRAKDWSQTPLGPPETWPEALKVALRILLTSRFEMWLGWGPDIAFFYNDAYRPTLGLKHPESLAKPTKILWAEIWDDIEVRIRSVYEDGEATWDRGLLLLLERNGYPEETYHTFSYSPVIDDDGTVGGLFCAVSEETDRVISERRLGILRLLGESLARAESRSDVLRAVEASLGEARRDLPFSAIHLHDGGSLARLAAATGMSPDHAALPEVIDPAGPLAGLLDGTGRETIVDLDPTQDWPTGDWARPPAQAVSLPLVGQGGSAPLGIVTVGLNPHRPIDADYLSFLKLLAGQISSSLASVSAYEAERERNAVLAEAVRMRQEAAEALRQANEALLSEVRQRTAERDRMRSLFQDAPGFMCVLSGPSHVFEYTNEAYLQLVGHRDIIGSSVREALPEVEGQGFFELLDEVYATGRPFIGRNMPVTIQSGRDGGLEQRILNLVYQPITEADGSVTGIFAEGHDVTDRALAEDALRRLNETLEQQVQARTQEVQERTQERDRAWRLSQDLLMVTEADSRIAAINTAWTTLLGWLPDDLTGRSFADLAHPDDRDAVCSTFSAIVAEPLTEPFEFRLRHADGSYRWFAWTGAFEDGRIYASGRNTTPEREQAAALELAEDALRQAQKMEAVGQLTGGIAHDFNNLLTGIVGSLDLMQTRLSQGRMDNIERYAKAAMSSANRAAALTHRLLAFARRQPLDPKLVDANALIASLEDLLRRTMGETISLDIVTGEGLWATLCDPHQLENAILNLAINARDAMPDGGRLRIETSNAELDRAYARLHPGVEPGAYVRIVVSDTGTGMPADVIARAFDPFFTTKPLGQGTGLGLSMIYGFARQSDGHAKIDSQVGQGTAVKLYLPRSVEAVTEPGATDTLPGVARVGAGETVLVVEDEGVVRDLIVDVLEDLGYRAISAPDGLSGLKILLTQERVDLLVTDVGLPGLNGRQLADKARETRPNLKVLFITGYAENAIFGNGQLDPGMQMITKPFPVEILAGRIREMMET</sequence>
<feature type="coiled-coil region" evidence="7">
    <location>
        <begin position="341"/>
        <end position="372"/>
    </location>
</feature>
<evidence type="ECO:0000256" key="6">
    <source>
        <dbReference type="PROSITE-ProRule" id="PRU00169"/>
    </source>
</evidence>
<dbReference type="CDD" id="cd00130">
    <property type="entry name" value="PAS"/>
    <property type="match status" value="1"/>
</dbReference>
<dbReference type="SMART" id="SM00387">
    <property type="entry name" value="HATPase_c"/>
    <property type="match status" value="1"/>
</dbReference>
<dbReference type="Gene3D" id="3.30.565.10">
    <property type="entry name" value="Histidine kinase-like ATPase, C-terminal domain"/>
    <property type="match status" value="1"/>
</dbReference>
<protein>
    <recommendedName>
        <fullName evidence="2">histidine kinase</fullName>
        <ecNumber evidence="2">2.7.13.3</ecNumber>
    </recommendedName>
</protein>
<evidence type="ECO:0000259" key="11">
    <source>
        <dbReference type="PROSITE" id="PS50113"/>
    </source>
</evidence>
<evidence type="ECO:0000259" key="8">
    <source>
        <dbReference type="PROSITE" id="PS50109"/>
    </source>
</evidence>
<dbReference type="CDD" id="cd16919">
    <property type="entry name" value="HATPase_CckA-like"/>
    <property type="match status" value="1"/>
</dbReference>
<evidence type="ECO:0000256" key="2">
    <source>
        <dbReference type="ARBA" id="ARBA00012438"/>
    </source>
</evidence>
<dbReference type="Pfam" id="PF00072">
    <property type="entry name" value="Response_reg"/>
    <property type="match status" value="1"/>
</dbReference>
<dbReference type="InterPro" id="IPR003594">
    <property type="entry name" value="HATPase_dom"/>
</dbReference>
<dbReference type="SMART" id="SM00448">
    <property type="entry name" value="REC"/>
    <property type="match status" value="1"/>
</dbReference>
<keyword evidence="4" id="KW-0808">Transferase</keyword>
<keyword evidence="3 6" id="KW-0597">Phosphoprotein</keyword>
<dbReference type="InterPro" id="IPR000014">
    <property type="entry name" value="PAS"/>
</dbReference>
<dbReference type="InterPro" id="IPR036097">
    <property type="entry name" value="HisK_dim/P_sf"/>
</dbReference>
<dbReference type="Gene3D" id="1.10.287.130">
    <property type="match status" value="1"/>
</dbReference>
<dbReference type="InterPro" id="IPR003661">
    <property type="entry name" value="HisK_dim/P_dom"/>
</dbReference>
<evidence type="ECO:0000256" key="1">
    <source>
        <dbReference type="ARBA" id="ARBA00000085"/>
    </source>
</evidence>
<dbReference type="InterPro" id="IPR036890">
    <property type="entry name" value="HATPase_C_sf"/>
</dbReference>
<name>A0A679ITF8_9HYPH</name>
<feature type="domain" description="PAS" evidence="10">
    <location>
        <begin position="536"/>
        <end position="591"/>
    </location>
</feature>
<dbReference type="PANTHER" id="PTHR43065:SF42">
    <property type="entry name" value="TWO-COMPONENT SENSOR PPRA"/>
    <property type="match status" value="1"/>
</dbReference>
<evidence type="ECO:0000256" key="3">
    <source>
        <dbReference type="ARBA" id="ARBA00022553"/>
    </source>
</evidence>
<dbReference type="PRINTS" id="PR00344">
    <property type="entry name" value="BCTRLSENSOR"/>
</dbReference>
<dbReference type="InterPro" id="IPR035965">
    <property type="entry name" value="PAS-like_dom_sf"/>
</dbReference>
<dbReference type="EC" id="2.7.13.3" evidence="2"/>
<dbReference type="Pfam" id="PF08447">
    <property type="entry name" value="PAS_3"/>
    <property type="match status" value="1"/>
</dbReference>
<dbReference type="InterPro" id="IPR011006">
    <property type="entry name" value="CheY-like_superfamily"/>
</dbReference>
<dbReference type="InterPro" id="IPR029016">
    <property type="entry name" value="GAF-like_dom_sf"/>
</dbReference>
<dbReference type="SUPFAM" id="SSF47384">
    <property type="entry name" value="Homodimeric domain of signal transducing histidine kinase"/>
    <property type="match status" value="1"/>
</dbReference>
<evidence type="ECO:0000259" key="10">
    <source>
        <dbReference type="PROSITE" id="PS50112"/>
    </source>
</evidence>
<evidence type="ECO:0000256" key="4">
    <source>
        <dbReference type="ARBA" id="ARBA00022679"/>
    </source>
</evidence>
<keyword evidence="5" id="KW-0418">Kinase</keyword>
<dbReference type="SUPFAM" id="SSF55785">
    <property type="entry name" value="PYP-like sensor domain (PAS domain)"/>
    <property type="match status" value="2"/>
</dbReference>